<feature type="compositionally biased region" description="Low complexity" evidence="5">
    <location>
        <begin position="1"/>
        <end position="14"/>
    </location>
</feature>
<dbReference type="OrthoDB" id="44820at2759"/>
<dbReference type="InterPro" id="IPR005227">
    <property type="entry name" value="YqgF"/>
</dbReference>
<proteinExistence type="predicted"/>
<dbReference type="Pfam" id="PF03652">
    <property type="entry name" value="RuvX"/>
    <property type="match status" value="1"/>
</dbReference>
<dbReference type="InterPro" id="IPR012337">
    <property type="entry name" value="RNaseH-like_sf"/>
</dbReference>
<keyword evidence="1" id="KW-0963">Cytoplasm</keyword>
<dbReference type="EMBL" id="PKPP01000227">
    <property type="protein sequence ID" value="PWA95651.1"/>
    <property type="molecule type" value="Genomic_DNA"/>
</dbReference>
<dbReference type="Proteomes" id="UP000245207">
    <property type="component" value="Unassembled WGS sequence"/>
</dbReference>
<organism evidence="7 8">
    <name type="scientific">Artemisia annua</name>
    <name type="common">Sweet wormwood</name>
    <dbReference type="NCBI Taxonomy" id="35608"/>
    <lineage>
        <taxon>Eukaryota</taxon>
        <taxon>Viridiplantae</taxon>
        <taxon>Streptophyta</taxon>
        <taxon>Embryophyta</taxon>
        <taxon>Tracheophyta</taxon>
        <taxon>Spermatophyta</taxon>
        <taxon>Magnoliopsida</taxon>
        <taxon>eudicotyledons</taxon>
        <taxon>Gunneridae</taxon>
        <taxon>Pentapetalae</taxon>
        <taxon>asterids</taxon>
        <taxon>campanulids</taxon>
        <taxon>Asterales</taxon>
        <taxon>Asteraceae</taxon>
        <taxon>Asteroideae</taxon>
        <taxon>Anthemideae</taxon>
        <taxon>Artemisiinae</taxon>
        <taxon>Artemisia</taxon>
    </lineage>
</organism>
<sequence length="379" mass="43731">MTTTLTHLHPLSSLFTPKKPPSTITQKTHINRNRSGVRVIRVCSRIKDLEPEVTGSRKSASVSVRKEDEEKKKQNYYVNTGNAIRTLREEFPDLFYRELTFDIYRDDIVFKDPLNTFFGIENYKSIYGALRFNGRIFFKALWVDIISVWQPVESTIMIRWTVHGIPRVPWESRGRFDATSEYKLDKNAVLVENFRDLKMRYVKPLSLYQEVLKLNGTKQGRFLGLSVGADSIWDECVGVAVSNSSNKLAKHYGVYEMTESNIRGMVSDFQDLIAKHSVSGIIVGLPHDRRDVPNVKHFVNSLSKTGKLESVPYTYWDEEDLYSERIRSMENPFYFNTIAAKKLSDKKIAASGMLQDYLESYEEVFTPAKPIHEHSPKAY</sequence>
<dbReference type="PANTHER" id="PTHR31094">
    <property type="entry name" value="RIKEN CDNA 2310061I04 GENE"/>
    <property type="match status" value="1"/>
</dbReference>
<gene>
    <name evidence="7" type="ORF">CTI12_AA046180</name>
</gene>
<evidence type="ECO:0000256" key="5">
    <source>
        <dbReference type="SAM" id="MobiDB-lite"/>
    </source>
</evidence>
<keyword evidence="8" id="KW-1185">Reference proteome</keyword>
<evidence type="ECO:0000256" key="3">
    <source>
        <dbReference type="ARBA" id="ARBA00022722"/>
    </source>
</evidence>
<evidence type="ECO:0000256" key="2">
    <source>
        <dbReference type="ARBA" id="ARBA00022517"/>
    </source>
</evidence>
<evidence type="ECO:0000313" key="8">
    <source>
        <dbReference type="Proteomes" id="UP000245207"/>
    </source>
</evidence>
<reference evidence="7 8" key="1">
    <citation type="journal article" date="2018" name="Mol. Plant">
        <title>The genome of Artemisia annua provides insight into the evolution of Asteraceae family and artemisinin biosynthesis.</title>
        <authorList>
            <person name="Shen Q."/>
            <person name="Zhang L."/>
            <person name="Liao Z."/>
            <person name="Wang S."/>
            <person name="Yan T."/>
            <person name="Shi P."/>
            <person name="Liu M."/>
            <person name="Fu X."/>
            <person name="Pan Q."/>
            <person name="Wang Y."/>
            <person name="Lv Z."/>
            <person name="Lu X."/>
            <person name="Zhang F."/>
            <person name="Jiang W."/>
            <person name="Ma Y."/>
            <person name="Chen M."/>
            <person name="Hao X."/>
            <person name="Li L."/>
            <person name="Tang Y."/>
            <person name="Lv G."/>
            <person name="Zhou Y."/>
            <person name="Sun X."/>
            <person name="Brodelius P.E."/>
            <person name="Rose J.K.C."/>
            <person name="Tang K."/>
        </authorList>
    </citation>
    <scope>NUCLEOTIDE SEQUENCE [LARGE SCALE GENOMIC DNA]</scope>
    <source>
        <strain evidence="8">cv. Huhao1</strain>
        <tissue evidence="7">Leaf</tissue>
    </source>
</reference>
<keyword evidence="2" id="KW-0690">Ribosome biogenesis</keyword>
<dbReference type="SUPFAM" id="SSF53098">
    <property type="entry name" value="Ribonuclease H-like"/>
    <property type="match status" value="1"/>
</dbReference>
<evidence type="ECO:0000259" key="6">
    <source>
        <dbReference type="SMART" id="SM00732"/>
    </source>
</evidence>
<dbReference type="InterPro" id="IPR037027">
    <property type="entry name" value="YqgF/RNaseH-like_dom_sf"/>
</dbReference>
<feature type="domain" description="YqgF/RNase H-like" evidence="6">
    <location>
        <begin position="220"/>
        <end position="323"/>
    </location>
</feature>
<keyword evidence="3" id="KW-0540">Nuclease</keyword>
<dbReference type="Gene3D" id="3.30.420.140">
    <property type="entry name" value="YqgF/RNase H-like domain"/>
    <property type="match status" value="1"/>
</dbReference>
<dbReference type="GO" id="GO:0016787">
    <property type="term" value="F:hydrolase activity"/>
    <property type="evidence" value="ECO:0007669"/>
    <property type="project" value="UniProtKB-KW"/>
</dbReference>
<dbReference type="InterPro" id="IPR032710">
    <property type="entry name" value="NTF2-like_dom_sf"/>
</dbReference>
<dbReference type="SMART" id="SM00732">
    <property type="entry name" value="YqgFc"/>
    <property type="match status" value="1"/>
</dbReference>
<dbReference type="InterPro" id="IPR018790">
    <property type="entry name" value="DUF2358"/>
</dbReference>
<evidence type="ECO:0000313" key="7">
    <source>
        <dbReference type="EMBL" id="PWA95651.1"/>
    </source>
</evidence>
<dbReference type="STRING" id="35608.A0A2U1QCC5"/>
<dbReference type="GO" id="GO:0006364">
    <property type="term" value="P:rRNA processing"/>
    <property type="evidence" value="ECO:0007669"/>
    <property type="project" value="InterPro"/>
</dbReference>
<name>A0A2U1QCC5_ARTAN</name>
<evidence type="ECO:0000256" key="4">
    <source>
        <dbReference type="ARBA" id="ARBA00022801"/>
    </source>
</evidence>
<comment type="caution">
    <text evidence="7">The sequence shown here is derived from an EMBL/GenBank/DDBJ whole genome shotgun (WGS) entry which is preliminary data.</text>
</comment>
<keyword evidence="4" id="KW-0378">Hydrolase</keyword>
<protein>
    <recommendedName>
        <fullName evidence="6">YqgF/RNase H-like domain-containing protein</fullName>
    </recommendedName>
</protein>
<dbReference type="PANTHER" id="PTHR31094:SF2">
    <property type="entry name" value="RIKEN CDNA 2310061I04 GENE"/>
    <property type="match status" value="1"/>
</dbReference>
<dbReference type="Pfam" id="PF10184">
    <property type="entry name" value="DUF2358"/>
    <property type="match status" value="1"/>
</dbReference>
<accession>A0A2U1QCC5</accession>
<dbReference type="GO" id="GO:0004518">
    <property type="term" value="F:nuclease activity"/>
    <property type="evidence" value="ECO:0007669"/>
    <property type="project" value="UniProtKB-KW"/>
</dbReference>
<evidence type="ECO:0000256" key="1">
    <source>
        <dbReference type="ARBA" id="ARBA00022490"/>
    </source>
</evidence>
<feature type="region of interest" description="Disordered" evidence="5">
    <location>
        <begin position="1"/>
        <end position="24"/>
    </location>
</feature>
<dbReference type="InterPro" id="IPR006641">
    <property type="entry name" value="YqgF/RNaseH-like_dom"/>
</dbReference>
<dbReference type="SUPFAM" id="SSF54427">
    <property type="entry name" value="NTF2-like"/>
    <property type="match status" value="1"/>
</dbReference>
<dbReference type="AlphaFoldDB" id="A0A2U1QCC5"/>